<dbReference type="InterPro" id="IPR007404">
    <property type="entry name" value="YdjM-like"/>
</dbReference>
<name>A0A343TNF1_9EURY</name>
<keyword evidence="1" id="KW-0472">Membrane</keyword>
<dbReference type="Proteomes" id="UP000263012">
    <property type="component" value="Chromosome"/>
</dbReference>
<evidence type="ECO:0000256" key="1">
    <source>
        <dbReference type="SAM" id="Phobius"/>
    </source>
</evidence>
<feature type="transmembrane region" description="Helical" evidence="1">
    <location>
        <begin position="45"/>
        <end position="67"/>
    </location>
</feature>
<dbReference type="RefSeq" id="WP_245883281.1">
    <property type="nucleotide sequence ID" value="NZ_CP025066.1"/>
</dbReference>
<dbReference type="KEGG" id="hdf:AArcSl_3012"/>
<accession>A0A343TNF1</accession>
<sequence>MGTTENFIRGPAENESTVYQLGHYGIALLCYAPVARLFVGAGEPHAALAGGLLVAGAAVLPDCDVYLPLSHRGLTHTLWFVVGVGVAVAVAVVTVATQSTATGVRPFWGPVAGLLAAGAVLSHVAVDAATPMGIRPFAPLSDWHVTLDLVASKHRTANVSLFLIGGAAVAIATMV</sequence>
<keyword evidence="3" id="KW-1185">Reference proteome</keyword>
<keyword evidence="2" id="KW-0378">Hydrolase</keyword>
<dbReference type="AlphaFoldDB" id="A0A343TNF1"/>
<feature type="transmembrane region" description="Helical" evidence="1">
    <location>
        <begin position="107"/>
        <end position="126"/>
    </location>
</feature>
<feature type="transmembrane region" description="Helical" evidence="1">
    <location>
        <begin position="79"/>
        <end position="101"/>
    </location>
</feature>
<protein>
    <submittedName>
        <fullName evidence="2">Membrane-bound metal-dependent hydrolase</fullName>
    </submittedName>
</protein>
<reference evidence="3" key="1">
    <citation type="submission" date="2017-11" db="EMBL/GenBank/DDBJ databases">
        <title>Phenotypic and genomic properties of facultatively anaerobic sulfur-reducing natronoarchaea from hypersaline soda lakes.</title>
        <authorList>
            <person name="Sorokin D.Y."/>
            <person name="Kublanov I.V."/>
            <person name="Roman P."/>
            <person name="Sinninghe Damste J.S."/>
            <person name="Golyshin P.N."/>
            <person name="Rojo D."/>
            <person name="Ciordia S."/>
            <person name="Mena M.D.C."/>
            <person name="Ferrer M."/>
            <person name="Messina E."/>
            <person name="Smedile F."/>
            <person name="La Spada G."/>
            <person name="La Cono V."/>
            <person name="Yakimov M.M."/>
        </authorList>
    </citation>
    <scope>NUCLEOTIDE SEQUENCE [LARGE SCALE GENOMIC DNA]</scope>
    <source>
        <strain evidence="3">AArc-Sl</strain>
    </source>
</reference>
<dbReference type="GO" id="GO:0016787">
    <property type="term" value="F:hydrolase activity"/>
    <property type="evidence" value="ECO:0007669"/>
    <property type="project" value="UniProtKB-KW"/>
</dbReference>
<organism evidence="2 3">
    <name type="scientific">Halalkaliarchaeum desulfuricum</name>
    <dbReference type="NCBI Taxonomy" id="2055893"/>
    <lineage>
        <taxon>Archaea</taxon>
        <taxon>Methanobacteriati</taxon>
        <taxon>Methanobacteriota</taxon>
        <taxon>Stenosarchaea group</taxon>
        <taxon>Halobacteria</taxon>
        <taxon>Halobacteriales</taxon>
        <taxon>Haloferacaceae</taxon>
        <taxon>Halalkaliarchaeum</taxon>
    </lineage>
</organism>
<proteinExistence type="predicted"/>
<dbReference type="GeneID" id="37879373"/>
<evidence type="ECO:0000313" key="2">
    <source>
        <dbReference type="EMBL" id="AUX10623.1"/>
    </source>
</evidence>
<keyword evidence="1" id="KW-1133">Transmembrane helix</keyword>
<evidence type="ECO:0000313" key="3">
    <source>
        <dbReference type="Proteomes" id="UP000263012"/>
    </source>
</evidence>
<dbReference type="Pfam" id="PF04307">
    <property type="entry name" value="YdjM"/>
    <property type="match status" value="1"/>
</dbReference>
<gene>
    <name evidence="2" type="ORF">AArcSl_3012</name>
</gene>
<keyword evidence="1" id="KW-0812">Transmembrane</keyword>
<dbReference type="EMBL" id="CP025066">
    <property type="protein sequence ID" value="AUX10623.1"/>
    <property type="molecule type" value="Genomic_DNA"/>
</dbReference>